<dbReference type="EMBL" id="LMTZ01000142">
    <property type="protein sequence ID" value="KST63157.1"/>
    <property type="molecule type" value="Genomic_DNA"/>
</dbReference>
<gene>
    <name evidence="12" type="ORF">BC008_12700</name>
    <name evidence="13" type="ORF">BC008_12895</name>
</gene>
<dbReference type="SUPFAM" id="SSF56784">
    <property type="entry name" value="HAD-like"/>
    <property type="match status" value="1"/>
</dbReference>
<dbReference type="Gene3D" id="3.40.50.1000">
    <property type="entry name" value="HAD superfamily/HAD-like"/>
    <property type="match status" value="1"/>
</dbReference>
<dbReference type="InterPro" id="IPR023214">
    <property type="entry name" value="HAD_sf"/>
</dbReference>
<keyword evidence="8" id="KW-0460">Magnesium</keyword>
<comment type="catalytic activity">
    <reaction evidence="10">
        <text>O-phospho-L-serine + H2O = L-serine + phosphate</text>
        <dbReference type="Rhea" id="RHEA:21208"/>
        <dbReference type="ChEBI" id="CHEBI:15377"/>
        <dbReference type="ChEBI" id="CHEBI:33384"/>
        <dbReference type="ChEBI" id="CHEBI:43474"/>
        <dbReference type="ChEBI" id="CHEBI:57524"/>
        <dbReference type="EC" id="3.1.3.3"/>
    </reaction>
</comment>
<dbReference type="EC" id="3.1.3.3" evidence="4"/>
<keyword evidence="14" id="KW-1185">Reference proteome</keyword>
<keyword evidence="6" id="KW-0479">Metal-binding</keyword>
<keyword evidence="9" id="KW-0718">Serine biosynthesis</keyword>
<comment type="pathway">
    <text evidence="2">Amino-acid biosynthesis; L-serine biosynthesis; L-serine from 3-phospho-D-glycerate: step 3/3.</text>
</comment>
<comment type="caution">
    <text evidence="13">The sequence shown here is derived from an EMBL/GenBank/DDBJ whole genome shotgun (WGS) entry which is preliminary data.</text>
</comment>
<dbReference type="RefSeq" id="WP_027843786.1">
    <property type="nucleotide sequence ID" value="NZ_LMTZ01000141.1"/>
</dbReference>
<evidence type="ECO:0000313" key="12">
    <source>
        <dbReference type="EMBL" id="KST63157.1"/>
    </source>
</evidence>
<dbReference type="EMBL" id="LMTZ01000141">
    <property type="protein sequence ID" value="KST63198.1"/>
    <property type="molecule type" value="Genomic_DNA"/>
</dbReference>
<dbReference type="Proteomes" id="UP000053372">
    <property type="component" value="Unassembled WGS sequence"/>
</dbReference>
<dbReference type="InterPro" id="IPR036412">
    <property type="entry name" value="HAD-like_sf"/>
</dbReference>
<dbReference type="PANTHER" id="PTHR43344">
    <property type="entry name" value="PHOSPHOSERINE PHOSPHATASE"/>
    <property type="match status" value="1"/>
</dbReference>
<dbReference type="Pfam" id="PF00702">
    <property type="entry name" value="Hydrolase"/>
    <property type="match status" value="1"/>
</dbReference>
<protein>
    <recommendedName>
        <fullName evidence="4">phosphoserine phosphatase</fullName>
        <ecNumber evidence="4">3.1.3.3</ecNumber>
    </recommendedName>
</protein>
<evidence type="ECO:0000256" key="3">
    <source>
        <dbReference type="ARBA" id="ARBA00009184"/>
    </source>
</evidence>
<dbReference type="NCBIfam" id="TIGR01488">
    <property type="entry name" value="HAD-SF-IB"/>
    <property type="match status" value="1"/>
</dbReference>
<proteinExistence type="inferred from homology"/>
<dbReference type="OrthoDB" id="9790031at2"/>
<evidence type="ECO:0000256" key="9">
    <source>
        <dbReference type="ARBA" id="ARBA00023299"/>
    </source>
</evidence>
<evidence type="ECO:0000256" key="5">
    <source>
        <dbReference type="ARBA" id="ARBA00022605"/>
    </source>
</evidence>
<dbReference type="AlphaFoldDB" id="A0A0V7ZF78"/>
<keyword evidence="7" id="KW-0378">Hydrolase</keyword>
<dbReference type="GO" id="GO:0005737">
    <property type="term" value="C:cytoplasm"/>
    <property type="evidence" value="ECO:0007669"/>
    <property type="project" value="TreeGrafter"/>
</dbReference>
<comment type="catalytic activity">
    <reaction evidence="11">
        <text>O-phospho-D-serine + H2O = D-serine + phosphate</text>
        <dbReference type="Rhea" id="RHEA:24873"/>
        <dbReference type="ChEBI" id="CHEBI:15377"/>
        <dbReference type="ChEBI" id="CHEBI:35247"/>
        <dbReference type="ChEBI" id="CHEBI:43474"/>
        <dbReference type="ChEBI" id="CHEBI:58680"/>
        <dbReference type="EC" id="3.1.3.3"/>
    </reaction>
</comment>
<comment type="similarity">
    <text evidence="3">Belongs to the HAD-like hydrolase superfamily. SerB family.</text>
</comment>
<name>A0A0V7ZF78_9CYAN</name>
<dbReference type="GO" id="GO:0006564">
    <property type="term" value="P:L-serine biosynthetic process"/>
    <property type="evidence" value="ECO:0007669"/>
    <property type="project" value="UniProtKB-KW"/>
</dbReference>
<evidence type="ECO:0000256" key="6">
    <source>
        <dbReference type="ARBA" id="ARBA00022723"/>
    </source>
</evidence>
<evidence type="ECO:0000256" key="1">
    <source>
        <dbReference type="ARBA" id="ARBA00001946"/>
    </source>
</evidence>
<dbReference type="Gene3D" id="1.10.150.210">
    <property type="entry name" value="Phosphoserine phosphatase, domain 2"/>
    <property type="match status" value="1"/>
</dbReference>
<evidence type="ECO:0000256" key="4">
    <source>
        <dbReference type="ARBA" id="ARBA00012640"/>
    </source>
</evidence>
<evidence type="ECO:0000256" key="7">
    <source>
        <dbReference type="ARBA" id="ARBA00022801"/>
    </source>
</evidence>
<organism evidence="13 14">
    <name type="scientific">Mastigocoleus testarum BC008</name>
    <dbReference type="NCBI Taxonomy" id="371196"/>
    <lineage>
        <taxon>Bacteria</taxon>
        <taxon>Bacillati</taxon>
        <taxon>Cyanobacteriota</taxon>
        <taxon>Cyanophyceae</taxon>
        <taxon>Nostocales</taxon>
        <taxon>Hapalosiphonaceae</taxon>
        <taxon>Mastigocoleus</taxon>
    </lineage>
</organism>
<evidence type="ECO:0000256" key="11">
    <source>
        <dbReference type="ARBA" id="ARBA00048523"/>
    </source>
</evidence>
<evidence type="ECO:0000256" key="2">
    <source>
        <dbReference type="ARBA" id="ARBA00005135"/>
    </source>
</evidence>
<accession>A0A0V7ZF78</accession>
<evidence type="ECO:0000313" key="13">
    <source>
        <dbReference type="EMBL" id="KST63198.1"/>
    </source>
</evidence>
<sequence length="215" mass="23867">MANSKIIIFDCDSTLSSIEGIDELARTAGDDVSQQIVQMTNEAMGGKIPIESVFAKRLEIIKPSRDAVAKTGELYVQMVEPNAKQVIATLKQKGWTPFILSAGYVQAIAPLAKYLGVESSIEAVELFFNEDGSYRDFDRDYPTTRNGGKLEVVEKLRHKFAPEKIIMVGDGVSDLETKPGVDLFVGFGRYAVREKVQAEASCYIYDFNELLSYVF</sequence>
<evidence type="ECO:0000256" key="8">
    <source>
        <dbReference type="ARBA" id="ARBA00022842"/>
    </source>
</evidence>
<reference evidence="13 14" key="1">
    <citation type="journal article" date="2015" name="Genome Announc.">
        <title>Draft Genome of the Euendolithic (true boring) Cyanobacterium Mastigocoleus testarum strain BC008.</title>
        <authorList>
            <person name="Guida B.S."/>
            <person name="Garcia-Pichel F."/>
        </authorList>
    </citation>
    <scope>NUCLEOTIDE SEQUENCE [LARGE SCALE GENOMIC DNA]</scope>
    <source>
        <strain evidence="13 14">BC008</strain>
    </source>
</reference>
<evidence type="ECO:0000313" key="14">
    <source>
        <dbReference type="Proteomes" id="UP000053372"/>
    </source>
</evidence>
<evidence type="ECO:0000256" key="10">
    <source>
        <dbReference type="ARBA" id="ARBA00048138"/>
    </source>
</evidence>
<dbReference type="GO" id="GO:0036424">
    <property type="term" value="F:L-phosphoserine phosphatase activity"/>
    <property type="evidence" value="ECO:0007669"/>
    <property type="project" value="TreeGrafter"/>
</dbReference>
<dbReference type="PANTHER" id="PTHR43344:SF2">
    <property type="entry name" value="PHOSPHOSERINE PHOSPHATASE"/>
    <property type="match status" value="1"/>
</dbReference>
<dbReference type="InterPro" id="IPR050582">
    <property type="entry name" value="HAD-like_SerB"/>
</dbReference>
<dbReference type="GO" id="GO:0000287">
    <property type="term" value="F:magnesium ion binding"/>
    <property type="evidence" value="ECO:0007669"/>
    <property type="project" value="TreeGrafter"/>
</dbReference>
<comment type="cofactor">
    <cofactor evidence="1">
        <name>Mg(2+)</name>
        <dbReference type="ChEBI" id="CHEBI:18420"/>
    </cofactor>
</comment>
<keyword evidence="5" id="KW-0028">Amino-acid biosynthesis</keyword>